<evidence type="ECO:0000256" key="5">
    <source>
        <dbReference type="ARBA" id="ARBA00022448"/>
    </source>
</evidence>
<keyword evidence="7" id="KW-0445">Lipid transport</keyword>
<comment type="subunit">
    <text evidence="3">Monomer.</text>
</comment>
<dbReference type="SUPFAM" id="SSF81296">
    <property type="entry name" value="E set domains"/>
    <property type="match status" value="1"/>
</dbReference>
<evidence type="ECO:0000256" key="6">
    <source>
        <dbReference type="ARBA" id="ARBA00022729"/>
    </source>
</evidence>
<keyword evidence="5" id="KW-0813">Transport</keyword>
<evidence type="ECO:0000256" key="3">
    <source>
        <dbReference type="ARBA" id="ARBA00011245"/>
    </source>
</evidence>
<dbReference type="Gene3D" id="2.60.40.770">
    <property type="match status" value="1"/>
</dbReference>
<keyword evidence="11" id="KW-1185">Reference proteome</keyword>
<dbReference type="PANTHER" id="PTHR11306">
    <property type="entry name" value="NIEMANN PICK TYPE C2 PROTEIN NPC2-RELATED"/>
    <property type="match status" value="1"/>
</dbReference>
<dbReference type="SMART" id="SM00737">
    <property type="entry name" value="ML"/>
    <property type="match status" value="1"/>
</dbReference>
<evidence type="ECO:0000256" key="4">
    <source>
        <dbReference type="ARBA" id="ARBA00016056"/>
    </source>
</evidence>
<evidence type="ECO:0000256" key="1">
    <source>
        <dbReference type="ARBA" id="ARBA00002053"/>
    </source>
</evidence>
<protein>
    <recommendedName>
        <fullName evidence="4">Phosphatidylglycerol/phosphatidylinositol transfer protein</fullName>
    </recommendedName>
</protein>
<keyword evidence="6 8" id="KW-0732">Signal</keyword>
<dbReference type="InterPro" id="IPR039670">
    <property type="entry name" value="NPC2-like"/>
</dbReference>
<feature type="signal peptide" evidence="8">
    <location>
        <begin position="1"/>
        <end position="20"/>
    </location>
</feature>
<dbReference type="Proteomes" id="UP001476247">
    <property type="component" value="Unassembled WGS sequence"/>
</dbReference>
<proteinExistence type="inferred from homology"/>
<sequence>MISSYILLIVVILTANSVYGGIIQWYSNSYRSIANTFSNSYTEGNVQNCGGELDDILDITSISYSPIVMTAGSEFTLKATGELLEDLIEGAYVHVVLNYGETKLVSRTDDICEQLEKKEGNSIKCTVKKGLLKVSQDFTIPWSTPPGRYDLTVIGYNGDHSPIGCLNAQVWVNPGGSIPNHNNILNSYYNK</sequence>
<dbReference type="EMBL" id="BAABUJ010000013">
    <property type="protein sequence ID" value="GAA5799595.1"/>
    <property type="molecule type" value="Genomic_DNA"/>
</dbReference>
<evidence type="ECO:0000313" key="11">
    <source>
        <dbReference type="Proteomes" id="UP001476247"/>
    </source>
</evidence>
<evidence type="ECO:0000256" key="8">
    <source>
        <dbReference type="SAM" id="SignalP"/>
    </source>
</evidence>
<evidence type="ECO:0000259" key="9">
    <source>
        <dbReference type="SMART" id="SM00737"/>
    </source>
</evidence>
<feature type="domain" description="MD-2-related lipid-recognition" evidence="9">
    <location>
        <begin position="46"/>
        <end position="170"/>
    </location>
</feature>
<dbReference type="PANTHER" id="PTHR11306:SF0">
    <property type="entry name" value="PHOSPHATIDYLGLYCEROL_PHOSPHATIDYLINOSITOL TRANSFER PROTEIN"/>
    <property type="match status" value="1"/>
</dbReference>
<organism evidence="10 11">
    <name type="scientific">Helicostylum pulchrum</name>
    <dbReference type="NCBI Taxonomy" id="562976"/>
    <lineage>
        <taxon>Eukaryota</taxon>
        <taxon>Fungi</taxon>
        <taxon>Fungi incertae sedis</taxon>
        <taxon>Mucoromycota</taxon>
        <taxon>Mucoromycotina</taxon>
        <taxon>Mucoromycetes</taxon>
        <taxon>Mucorales</taxon>
        <taxon>Mucorineae</taxon>
        <taxon>Mucoraceae</taxon>
        <taxon>Helicostylum</taxon>
    </lineage>
</organism>
<comment type="similarity">
    <text evidence="2">Belongs to the NPC2 family.</text>
</comment>
<dbReference type="InterPro" id="IPR003172">
    <property type="entry name" value="ML_dom"/>
</dbReference>
<name>A0ABP9XZ64_9FUNG</name>
<evidence type="ECO:0000256" key="2">
    <source>
        <dbReference type="ARBA" id="ARBA00006370"/>
    </source>
</evidence>
<comment type="caution">
    <text evidence="10">The sequence shown here is derived from an EMBL/GenBank/DDBJ whole genome shotgun (WGS) entry which is preliminary data.</text>
</comment>
<dbReference type="Pfam" id="PF02221">
    <property type="entry name" value="E1_DerP2_DerF2"/>
    <property type="match status" value="1"/>
</dbReference>
<evidence type="ECO:0000313" key="10">
    <source>
        <dbReference type="EMBL" id="GAA5799595.1"/>
    </source>
</evidence>
<comment type="function">
    <text evidence="1">Catalyzes the intermembrane transfer of phosphatidylglycerol and phosphatidylinositol.</text>
</comment>
<reference evidence="10 11" key="1">
    <citation type="submission" date="2024-04" db="EMBL/GenBank/DDBJ databases">
        <title>genome sequences of Mucor flavus KT1a and Helicostylum pulchrum KT1b strains isolation_sourced from the surface of a dry-aged beef.</title>
        <authorList>
            <person name="Toyotome T."/>
            <person name="Hosono M."/>
            <person name="Torimaru M."/>
            <person name="Fukuda K."/>
            <person name="Mikami N."/>
        </authorList>
    </citation>
    <scope>NUCLEOTIDE SEQUENCE [LARGE SCALE GENOMIC DNA]</scope>
    <source>
        <strain evidence="10 11">KT1b</strain>
    </source>
</reference>
<accession>A0ABP9XZ64</accession>
<gene>
    <name evidence="10" type="ORF">HPULCUR_005011</name>
</gene>
<feature type="chain" id="PRO_5046064197" description="Phosphatidylglycerol/phosphatidylinositol transfer protein" evidence="8">
    <location>
        <begin position="21"/>
        <end position="191"/>
    </location>
</feature>
<evidence type="ECO:0000256" key="7">
    <source>
        <dbReference type="ARBA" id="ARBA00023055"/>
    </source>
</evidence>
<dbReference type="InterPro" id="IPR014756">
    <property type="entry name" value="Ig_E-set"/>
</dbReference>